<dbReference type="InterPro" id="IPR052402">
    <property type="entry name" value="ADCK_kinase"/>
</dbReference>
<reference evidence="3 4" key="1">
    <citation type="journal article" date="2013" name="Nat. Genet.">
        <title>The high-quality draft genome of peach (Prunus persica) identifies unique patterns of genetic diversity, domestication and genome evolution.</title>
        <authorList>
            <consortium name="International Peach Genome Initiative"/>
            <person name="Verde I."/>
            <person name="Abbott A.G."/>
            <person name="Scalabrin S."/>
            <person name="Jung S."/>
            <person name="Shu S."/>
            <person name="Marroni F."/>
            <person name="Zhebentyayeva T."/>
            <person name="Dettori M.T."/>
            <person name="Grimwood J."/>
            <person name="Cattonaro F."/>
            <person name="Zuccolo A."/>
            <person name="Rossini L."/>
            <person name="Jenkins J."/>
            <person name="Vendramin E."/>
            <person name="Meisel L.A."/>
            <person name="Decroocq V."/>
            <person name="Sosinski B."/>
            <person name="Prochnik S."/>
            <person name="Mitros T."/>
            <person name="Policriti A."/>
            <person name="Cipriani G."/>
            <person name="Dondini L."/>
            <person name="Ficklin S."/>
            <person name="Goodstein D.M."/>
            <person name="Xuan P."/>
            <person name="Del Fabbro C."/>
            <person name="Aramini V."/>
            <person name="Copetti D."/>
            <person name="Gonzalez S."/>
            <person name="Horner D.S."/>
            <person name="Falchi R."/>
            <person name="Lucas S."/>
            <person name="Mica E."/>
            <person name="Maldonado J."/>
            <person name="Lazzari B."/>
            <person name="Bielenberg D."/>
            <person name="Pirona R."/>
            <person name="Miculan M."/>
            <person name="Barakat A."/>
            <person name="Testolin R."/>
            <person name="Stella A."/>
            <person name="Tartarini S."/>
            <person name="Tonutti P."/>
            <person name="Arus P."/>
            <person name="Orellana A."/>
            <person name="Wells C."/>
            <person name="Main D."/>
            <person name="Vizzotto G."/>
            <person name="Silva H."/>
            <person name="Salamini F."/>
            <person name="Schmutz J."/>
            <person name="Morgante M."/>
            <person name="Rokhsar D.S."/>
        </authorList>
    </citation>
    <scope>NUCLEOTIDE SEQUENCE [LARGE SCALE GENOMIC DNA]</scope>
    <source>
        <strain evidence="4">cv. Nemared</strain>
    </source>
</reference>
<evidence type="ECO:0000313" key="3">
    <source>
        <dbReference type="EMBL" id="ONH99962.1"/>
    </source>
</evidence>
<proteinExistence type="predicted"/>
<protein>
    <recommendedName>
        <fullName evidence="2">ABC1 atypical kinase-like domain-containing protein</fullName>
    </recommendedName>
</protein>
<gene>
    <name evidence="3" type="ORF">PRUPE_6G059900</name>
</gene>
<dbReference type="InterPro" id="IPR004147">
    <property type="entry name" value="ABC1_dom"/>
</dbReference>
<dbReference type="Pfam" id="PF03109">
    <property type="entry name" value="ABC1"/>
    <property type="match status" value="1"/>
</dbReference>
<dbReference type="EMBL" id="CM007656">
    <property type="protein sequence ID" value="ONH99962.1"/>
    <property type="molecule type" value="Genomic_DNA"/>
</dbReference>
<dbReference type="PANTHER" id="PTHR45890">
    <property type="entry name" value="AARF DOMAIN CONTAINING KINASE 2 (PREDICTED)"/>
    <property type="match status" value="1"/>
</dbReference>
<dbReference type="Gramene" id="ONH99962">
    <property type="protein sequence ID" value="ONH99962"/>
    <property type="gene ID" value="PRUPE_6G059900"/>
</dbReference>
<feature type="region of interest" description="Disordered" evidence="1">
    <location>
        <begin position="1"/>
        <end position="24"/>
    </location>
</feature>
<dbReference type="PANTHER" id="PTHR45890:SF1">
    <property type="entry name" value="AARF DOMAIN CONTAINING KINASE 2"/>
    <property type="match status" value="1"/>
</dbReference>
<evidence type="ECO:0000313" key="4">
    <source>
        <dbReference type="Proteomes" id="UP000006882"/>
    </source>
</evidence>
<accession>M5W5K1</accession>
<organism evidence="3 4">
    <name type="scientific">Prunus persica</name>
    <name type="common">Peach</name>
    <name type="synonym">Amygdalus persica</name>
    <dbReference type="NCBI Taxonomy" id="3760"/>
    <lineage>
        <taxon>Eukaryota</taxon>
        <taxon>Viridiplantae</taxon>
        <taxon>Streptophyta</taxon>
        <taxon>Embryophyta</taxon>
        <taxon>Tracheophyta</taxon>
        <taxon>Spermatophyta</taxon>
        <taxon>Magnoliopsida</taxon>
        <taxon>eudicotyledons</taxon>
        <taxon>Gunneridae</taxon>
        <taxon>Pentapetalae</taxon>
        <taxon>rosids</taxon>
        <taxon>fabids</taxon>
        <taxon>Rosales</taxon>
        <taxon>Rosaceae</taxon>
        <taxon>Amygdaloideae</taxon>
        <taxon>Amygdaleae</taxon>
        <taxon>Prunus</taxon>
    </lineage>
</organism>
<evidence type="ECO:0000259" key="2">
    <source>
        <dbReference type="Pfam" id="PF03109"/>
    </source>
</evidence>
<evidence type="ECO:0000256" key="1">
    <source>
        <dbReference type="SAM" id="MobiDB-lite"/>
    </source>
</evidence>
<sequence>MGEPSPRNLARWEELEEEKPDPARQEEWSYGVGALSLCTKLSELHTKAPEHSFAYTKKTIELAFGRKLPEIFDNFEEKPVKPIVVAVKLRHPGVCESIRRDFVIINLVAKISNFIPALKWWRLDESVQQVAVFIMSQVDLAREAAHLCILLFWWKLINKFCLVSFSLTVLEIRCIYLFGCSLLNKLQQVEEASAFWGTPEGDLVHPAECMQQLLEKVRRHRVNVDGNVCTVMVTTSGWQRKLDPGYNVMQTLLLKAD</sequence>
<dbReference type="eggNOG" id="KOG1236">
    <property type="taxonomic scope" value="Eukaryota"/>
</dbReference>
<dbReference type="HOGENOM" id="CLU_1083366_0_0_1"/>
<keyword evidence="4" id="KW-1185">Reference proteome</keyword>
<feature type="domain" description="ABC1 atypical kinase-like" evidence="2">
    <location>
        <begin position="85"/>
        <end position="146"/>
    </location>
</feature>
<dbReference type="STRING" id="3760.M5W5K1"/>
<dbReference type="AlphaFoldDB" id="M5W5K1"/>
<dbReference type="Proteomes" id="UP000006882">
    <property type="component" value="Chromosome G6"/>
</dbReference>
<name>M5W5K1_PRUPE</name>